<dbReference type="InterPro" id="IPR036277">
    <property type="entry name" value="SMC_hinge_sf"/>
</dbReference>
<feature type="region of interest" description="Disordered" evidence="13">
    <location>
        <begin position="1254"/>
        <end position="1277"/>
    </location>
</feature>
<dbReference type="FunFam" id="3.40.50.300:FF:000481">
    <property type="entry name" value="Structural maintenance of chromosomes 4"/>
    <property type="match status" value="1"/>
</dbReference>
<dbReference type="Pfam" id="PF06470">
    <property type="entry name" value="SMC_hinge"/>
    <property type="match status" value="1"/>
</dbReference>
<feature type="compositionally biased region" description="Polar residues" evidence="13">
    <location>
        <begin position="1267"/>
        <end position="1277"/>
    </location>
</feature>
<dbReference type="SUPFAM" id="SSF75553">
    <property type="entry name" value="Smc hinge domain"/>
    <property type="match status" value="1"/>
</dbReference>
<comment type="subcellular location">
    <subcellularLocation>
        <location evidence="1 11">Nucleus</location>
    </subcellularLocation>
</comment>
<keyword evidence="9 11" id="KW-0539">Nucleus</keyword>
<dbReference type="HOGENOM" id="CLU_001042_4_1_1"/>
<dbReference type="InterPro" id="IPR003395">
    <property type="entry name" value="RecF/RecN/SMC_N"/>
</dbReference>
<dbReference type="SUPFAM" id="SSF52540">
    <property type="entry name" value="P-loop containing nucleoside triphosphate hydrolases"/>
    <property type="match status" value="1"/>
</dbReference>
<dbReference type="STRING" id="7070.D6WIS4"/>
<dbReference type="EMBL" id="KQ971321">
    <property type="protein sequence ID" value="EFA01238.1"/>
    <property type="molecule type" value="Genomic_DNA"/>
</dbReference>
<evidence type="ECO:0000256" key="1">
    <source>
        <dbReference type="ARBA" id="ARBA00004123"/>
    </source>
</evidence>
<dbReference type="FunCoup" id="D6WIS4">
    <property type="interactions" value="1189"/>
</dbReference>
<evidence type="ECO:0000256" key="4">
    <source>
        <dbReference type="ARBA" id="ARBA00022741"/>
    </source>
</evidence>
<keyword evidence="5" id="KW-0498">Mitosis</keyword>
<feature type="compositionally biased region" description="Basic and acidic residues" evidence="13">
    <location>
        <begin position="1254"/>
        <end position="1266"/>
    </location>
</feature>
<dbReference type="PIRSF" id="PIRSF005719">
    <property type="entry name" value="SMC"/>
    <property type="match status" value="1"/>
</dbReference>
<dbReference type="PANTHER" id="PTHR18937:SF172">
    <property type="entry name" value="STRUCTURAL MAINTENANCE OF CHROMOSOMES PROTEIN"/>
    <property type="match status" value="1"/>
</dbReference>
<keyword evidence="7 12" id="KW-0175">Coiled coil</keyword>
<feature type="coiled-coil region" evidence="12">
    <location>
        <begin position="747"/>
        <end position="802"/>
    </location>
</feature>
<dbReference type="Pfam" id="PF02463">
    <property type="entry name" value="SMC_N"/>
    <property type="match status" value="1"/>
</dbReference>
<protein>
    <recommendedName>
        <fullName evidence="11">Structural maintenance of chromosomes protein</fullName>
    </recommendedName>
</protein>
<keyword evidence="3" id="KW-0132">Cell division</keyword>
<dbReference type="Proteomes" id="UP000007266">
    <property type="component" value="Linkage group 3"/>
</dbReference>
<accession>D6WIS4</accession>
<reference evidence="15 16" key="2">
    <citation type="journal article" date="2010" name="Nucleic Acids Res.">
        <title>BeetleBase in 2010: revisions to provide comprehensive genomic information for Tribolium castaneum.</title>
        <authorList>
            <person name="Kim H.S."/>
            <person name="Murphy T."/>
            <person name="Xia J."/>
            <person name="Caragea D."/>
            <person name="Park Y."/>
            <person name="Beeman R.W."/>
            <person name="Lorenzen M.D."/>
            <person name="Butcher S."/>
            <person name="Manak J.R."/>
            <person name="Brown S.J."/>
        </authorList>
    </citation>
    <scope>GENOME REANNOTATION</scope>
    <source>
        <strain evidence="15 16">Georgia GA2</strain>
    </source>
</reference>
<dbReference type="GO" id="GO:0007076">
    <property type="term" value="P:mitotic chromosome condensation"/>
    <property type="evidence" value="ECO:0000318"/>
    <property type="project" value="GO_Central"/>
</dbReference>
<keyword evidence="16" id="KW-1185">Reference proteome</keyword>
<evidence type="ECO:0000256" key="7">
    <source>
        <dbReference type="ARBA" id="ARBA00023054"/>
    </source>
</evidence>
<dbReference type="PANTHER" id="PTHR18937">
    <property type="entry name" value="STRUCTURAL MAINTENANCE OF CHROMOSOMES SMC FAMILY MEMBER"/>
    <property type="match status" value="1"/>
</dbReference>
<dbReference type="SUPFAM" id="SSF57997">
    <property type="entry name" value="Tropomyosin"/>
    <property type="match status" value="1"/>
</dbReference>
<dbReference type="GO" id="GO:0016887">
    <property type="term" value="F:ATP hydrolysis activity"/>
    <property type="evidence" value="ECO:0007669"/>
    <property type="project" value="InterPro"/>
</dbReference>
<evidence type="ECO:0000256" key="11">
    <source>
        <dbReference type="PIRNR" id="PIRNR005719"/>
    </source>
</evidence>
<sequence length="1277" mass="146973">MTENRGKKREHPDNSQVEEDLNFSDEEGIYVDDIYIPPPLKRRNVEKSQTRLIITKIVNNYFKSYAENVVLGPFSKCFNAIIGPNGSGKSNVIDSMLFVFGYRATRMRCKKLSVLIHNSERYPNVQSCNVAVHFCEIVDKPGEEYEVVPGSEFVVSRTANRDNSSFYELNGRRVQFKEIGKLLKGHGIDIDTNRFLILQGEVEEIAMMKCKGANENEIGMLEYLEDIIGTHRYKKPLEQLNERIEYLSDLRTEKLNRLTLIEKQLEQLKGPMEEALTFLKTENKIAVCKNFLHQKELHDLEAEVKEVEEDKAKLTQSRDGLIAELKTISDEKIEKEKILKQEAGKYEKLQQKKDQLKDAFNAADKKDAQLQAEMTNTNNNRKKFKQQLEDEKKKLIKLQKVPEENAKLIGECEKRERDLTSQHEKLQAEKAKLMENIGHETKDLQVKKEQFETKLGKLKKTVDTTKNEYDLASTQLNFARSSEETEQEKLNQLRETIKNKEACIKERSGEVSQLKKKIPLTEKSLNDAQHELDAVKSEQNQIEHEIRRQRMSLEETRASMNSSKSRGRVLDALMQQKREGKCPGLYGRLGDLGGIDQKYDVAISTACGPLDNVVVDTADTAAWCIDFLKTHGIGRVTFIALDKQEYLRERANTRIQTPENVHRLYDLIQVQDDTVKTAFYYALRDTLVADDLDQGTRIAFGAQRFRVVTLKGEIMEPSGTMSGGGKTVSRGRMGRTVLTSTVDPKELEKMQVNIEKKEERLRQLTQKMNSLESQIRTLKPEFDQMRINYEKFSKDLQSLNEEQPLLYQKLRQQETVAKSTKSDPKEIKKLAAIVDEKKAEYEKALNIMKEIQDEVDNLNKAIKEKTSGKLVGVEKKIDEAVKMIEKCKTEITRLKVAITTSQRNVDKTTQKIATLEQNIVDCENRLRTMKQERDEIEADGQQLLKCIEDITEKLTQGKDDNVALKEEVTVLTSKEKELLLKKVDIDQAFKAINKKVQDYKTTTNHLYAKLKQLKVHDVPEEPSELKTYTEEELESINVEQIKLDLHAAQTAIKDMEPNLNVIEEYRVSQNVYMERSRDVEEVTRRRSEVKNVLDNVKTQRRNEFMQGYNTIRLKLKEMYQMITLGGDADFEIVDPCDPFAEGVQLNVRPPRKCWKTISNLSGGEKTLSSLALVFALHYYKPSPLYVMDEIDAALDFKNVSIVAHYIKERTKDAQFIIISLRANMFELCDLLVGIYKIFNCTRSITVDPHAFEKERKQQNGENKENQVEQNGIVNGNC</sequence>
<dbReference type="PhylomeDB" id="D6WIS4"/>
<dbReference type="GO" id="GO:0000796">
    <property type="term" value="C:condensin complex"/>
    <property type="evidence" value="ECO:0000318"/>
    <property type="project" value="GO_Central"/>
</dbReference>
<dbReference type="AlphaFoldDB" id="D6WIS4"/>
<dbReference type="Gene3D" id="3.30.70.1620">
    <property type="match status" value="1"/>
</dbReference>
<dbReference type="Gene3D" id="1.20.5.170">
    <property type="match status" value="1"/>
</dbReference>
<dbReference type="KEGG" id="tca:656381"/>
<dbReference type="OrthoDB" id="5575062at2759"/>
<keyword evidence="10" id="KW-0131">Cell cycle</keyword>
<evidence type="ECO:0000313" key="15">
    <source>
        <dbReference type="EMBL" id="EFA01238.1"/>
    </source>
</evidence>
<dbReference type="InParanoid" id="D6WIS4"/>
<reference evidence="15 16" key="1">
    <citation type="journal article" date="2008" name="Nature">
        <title>The genome of the model beetle and pest Tribolium castaneum.</title>
        <authorList>
            <consortium name="Tribolium Genome Sequencing Consortium"/>
            <person name="Richards S."/>
            <person name="Gibbs R.A."/>
            <person name="Weinstock G.M."/>
            <person name="Brown S.J."/>
            <person name="Denell R."/>
            <person name="Beeman R.W."/>
            <person name="Gibbs R."/>
            <person name="Beeman R.W."/>
            <person name="Brown S.J."/>
            <person name="Bucher G."/>
            <person name="Friedrich M."/>
            <person name="Grimmelikhuijzen C.J."/>
            <person name="Klingler M."/>
            <person name="Lorenzen M."/>
            <person name="Richards S."/>
            <person name="Roth S."/>
            <person name="Schroder R."/>
            <person name="Tautz D."/>
            <person name="Zdobnov E.M."/>
            <person name="Muzny D."/>
            <person name="Gibbs R.A."/>
            <person name="Weinstock G.M."/>
            <person name="Attaway T."/>
            <person name="Bell S."/>
            <person name="Buhay C.J."/>
            <person name="Chandrabose M.N."/>
            <person name="Chavez D."/>
            <person name="Clerk-Blankenburg K.P."/>
            <person name="Cree A."/>
            <person name="Dao M."/>
            <person name="Davis C."/>
            <person name="Chacko J."/>
            <person name="Dinh H."/>
            <person name="Dugan-Rocha S."/>
            <person name="Fowler G."/>
            <person name="Garner T.T."/>
            <person name="Garnes J."/>
            <person name="Gnirke A."/>
            <person name="Hawes A."/>
            <person name="Hernandez J."/>
            <person name="Hines S."/>
            <person name="Holder M."/>
            <person name="Hume J."/>
            <person name="Jhangiani S.N."/>
            <person name="Joshi V."/>
            <person name="Khan Z.M."/>
            <person name="Jackson L."/>
            <person name="Kovar C."/>
            <person name="Kowis A."/>
            <person name="Lee S."/>
            <person name="Lewis L.R."/>
            <person name="Margolis J."/>
            <person name="Morgan M."/>
            <person name="Nazareth L.V."/>
            <person name="Nguyen N."/>
            <person name="Okwuonu G."/>
            <person name="Parker D."/>
            <person name="Richards S."/>
            <person name="Ruiz S.J."/>
            <person name="Santibanez J."/>
            <person name="Savard J."/>
            <person name="Scherer S.E."/>
            <person name="Schneider B."/>
            <person name="Sodergren E."/>
            <person name="Tautz D."/>
            <person name="Vattahil S."/>
            <person name="Villasana D."/>
            <person name="White C.S."/>
            <person name="Wright R."/>
            <person name="Park Y."/>
            <person name="Beeman R.W."/>
            <person name="Lord J."/>
            <person name="Oppert B."/>
            <person name="Lorenzen M."/>
            <person name="Brown S."/>
            <person name="Wang L."/>
            <person name="Savard J."/>
            <person name="Tautz D."/>
            <person name="Richards S."/>
            <person name="Weinstock G."/>
            <person name="Gibbs R.A."/>
            <person name="Liu Y."/>
            <person name="Worley K."/>
            <person name="Weinstock G."/>
            <person name="Elsik C.G."/>
            <person name="Reese J.T."/>
            <person name="Elhaik E."/>
            <person name="Landan G."/>
            <person name="Graur D."/>
            <person name="Arensburger P."/>
            <person name="Atkinson P."/>
            <person name="Beeman R.W."/>
            <person name="Beidler J."/>
            <person name="Brown S.J."/>
            <person name="Demuth J.P."/>
            <person name="Drury D.W."/>
            <person name="Du Y.Z."/>
            <person name="Fujiwara H."/>
            <person name="Lorenzen M."/>
            <person name="Maselli V."/>
            <person name="Osanai M."/>
            <person name="Park Y."/>
            <person name="Robertson H.M."/>
            <person name="Tu Z."/>
            <person name="Wang J.J."/>
            <person name="Wang S."/>
            <person name="Richards S."/>
            <person name="Song H."/>
            <person name="Zhang L."/>
            <person name="Sodergren E."/>
            <person name="Werner D."/>
            <person name="Stanke M."/>
            <person name="Morgenstern B."/>
            <person name="Solovyev V."/>
            <person name="Kosarev P."/>
            <person name="Brown G."/>
            <person name="Chen H.C."/>
            <person name="Ermolaeva O."/>
            <person name="Hlavina W."/>
            <person name="Kapustin Y."/>
            <person name="Kiryutin B."/>
            <person name="Kitts P."/>
            <person name="Maglott D."/>
            <person name="Pruitt K."/>
            <person name="Sapojnikov V."/>
            <person name="Souvorov A."/>
            <person name="Mackey A.J."/>
            <person name="Waterhouse R.M."/>
            <person name="Wyder S."/>
            <person name="Zdobnov E.M."/>
            <person name="Zdobnov E.M."/>
            <person name="Wyder S."/>
            <person name="Kriventseva E.V."/>
            <person name="Kadowaki T."/>
            <person name="Bork P."/>
            <person name="Aranda M."/>
            <person name="Bao R."/>
            <person name="Beermann A."/>
            <person name="Berns N."/>
            <person name="Bolognesi R."/>
            <person name="Bonneton F."/>
            <person name="Bopp D."/>
            <person name="Brown S.J."/>
            <person name="Bucher G."/>
            <person name="Butts T."/>
            <person name="Chaumot A."/>
            <person name="Denell R.E."/>
            <person name="Ferrier D.E."/>
            <person name="Friedrich M."/>
            <person name="Gordon C.M."/>
            <person name="Jindra M."/>
            <person name="Klingler M."/>
            <person name="Lan Q."/>
            <person name="Lattorff H.M."/>
            <person name="Laudet V."/>
            <person name="von Levetsow C."/>
            <person name="Liu Z."/>
            <person name="Lutz R."/>
            <person name="Lynch J.A."/>
            <person name="da Fonseca R.N."/>
            <person name="Posnien N."/>
            <person name="Reuter R."/>
            <person name="Roth S."/>
            <person name="Savard J."/>
            <person name="Schinko J.B."/>
            <person name="Schmitt C."/>
            <person name="Schoppmeier M."/>
            <person name="Schroder R."/>
            <person name="Shippy T.D."/>
            <person name="Simonnet F."/>
            <person name="Marques-Souza H."/>
            <person name="Tautz D."/>
            <person name="Tomoyasu Y."/>
            <person name="Trauner J."/>
            <person name="Van der Zee M."/>
            <person name="Vervoort M."/>
            <person name="Wittkopp N."/>
            <person name="Wimmer E.A."/>
            <person name="Yang X."/>
            <person name="Jones A.K."/>
            <person name="Sattelle D.B."/>
            <person name="Ebert P.R."/>
            <person name="Nelson D."/>
            <person name="Scott J.G."/>
            <person name="Beeman R.W."/>
            <person name="Muthukrishnan S."/>
            <person name="Kramer K.J."/>
            <person name="Arakane Y."/>
            <person name="Beeman R.W."/>
            <person name="Zhu Q."/>
            <person name="Hogenkamp D."/>
            <person name="Dixit R."/>
            <person name="Oppert B."/>
            <person name="Jiang H."/>
            <person name="Zou Z."/>
            <person name="Marshall J."/>
            <person name="Elpidina E."/>
            <person name="Vinokurov K."/>
            <person name="Oppert C."/>
            <person name="Zou Z."/>
            <person name="Evans J."/>
            <person name="Lu Z."/>
            <person name="Zhao P."/>
            <person name="Sumathipala N."/>
            <person name="Altincicek B."/>
            <person name="Vilcinskas A."/>
            <person name="Williams M."/>
            <person name="Hultmark D."/>
            <person name="Hetru C."/>
            <person name="Jiang H."/>
            <person name="Grimmelikhuijzen C.J."/>
            <person name="Hauser F."/>
            <person name="Cazzamali G."/>
            <person name="Williamson M."/>
            <person name="Park Y."/>
            <person name="Li B."/>
            <person name="Tanaka Y."/>
            <person name="Predel R."/>
            <person name="Neupert S."/>
            <person name="Schachtner J."/>
            <person name="Verleyen P."/>
            <person name="Raible F."/>
            <person name="Bork P."/>
            <person name="Friedrich M."/>
            <person name="Walden K.K."/>
            <person name="Robertson H.M."/>
            <person name="Angeli S."/>
            <person name="Foret S."/>
            <person name="Bucher G."/>
            <person name="Schuetz S."/>
            <person name="Maleszka R."/>
            <person name="Wimmer E.A."/>
            <person name="Beeman R.W."/>
            <person name="Lorenzen M."/>
            <person name="Tomoyasu Y."/>
            <person name="Miller S.C."/>
            <person name="Grossmann D."/>
            <person name="Bucher G."/>
        </authorList>
    </citation>
    <scope>NUCLEOTIDE SEQUENCE [LARGE SCALE GENOMIC DNA]</scope>
    <source>
        <strain evidence="15 16">Georgia GA2</strain>
    </source>
</reference>
<evidence type="ECO:0000256" key="12">
    <source>
        <dbReference type="SAM" id="Coils"/>
    </source>
</evidence>
<evidence type="ECO:0000256" key="10">
    <source>
        <dbReference type="ARBA" id="ARBA00023306"/>
    </source>
</evidence>
<evidence type="ECO:0000256" key="13">
    <source>
        <dbReference type="SAM" id="MobiDB-lite"/>
    </source>
</evidence>
<comment type="similarity">
    <text evidence="2">Belongs to the SMC family. SMC4 subfamily.</text>
</comment>
<organism evidence="15 16">
    <name type="scientific">Tribolium castaneum</name>
    <name type="common">Red flour beetle</name>
    <dbReference type="NCBI Taxonomy" id="7070"/>
    <lineage>
        <taxon>Eukaryota</taxon>
        <taxon>Metazoa</taxon>
        <taxon>Ecdysozoa</taxon>
        <taxon>Arthropoda</taxon>
        <taxon>Hexapoda</taxon>
        <taxon>Insecta</taxon>
        <taxon>Pterygota</taxon>
        <taxon>Neoptera</taxon>
        <taxon>Endopterygota</taxon>
        <taxon>Coleoptera</taxon>
        <taxon>Polyphaga</taxon>
        <taxon>Cucujiformia</taxon>
        <taxon>Tenebrionidae</taxon>
        <taxon>Tenebrionidae incertae sedis</taxon>
        <taxon>Tribolium</taxon>
    </lineage>
</organism>
<gene>
    <name evidence="15" type="primary">AUGUSTUS-3.0.2_00075</name>
    <name evidence="15" type="ORF">TcasGA2_TC000075</name>
</gene>
<feature type="coiled-coil region" evidence="12">
    <location>
        <begin position="290"/>
        <end position="545"/>
    </location>
</feature>
<evidence type="ECO:0000256" key="3">
    <source>
        <dbReference type="ARBA" id="ARBA00022618"/>
    </source>
</evidence>
<dbReference type="SMART" id="SM00968">
    <property type="entry name" value="SMC_hinge"/>
    <property type="match status" value="1"/>
</dbReference>
<proteinExistence type="inferred from homology"/>
<keyword evidence="8" id="KW-0226">DNA condensation</keyword>
<evidence type="ECO:0000313" key="16">
    <source>
        <dbReference type="Proteomes" id="UP000007266"/>
    </source>
</evidence>
<evidence type="ECO:0000256" key="6">
    <source>
        <dbReference type="ARBA" id="ARBA00022840"/>
    </source>
</evidence>
<evidence type="ECO:0000256" key="9">
    <source>
        <dbReference type="ARBA" id="ARBA00023242"/>
    </source>
</evidence>
<dbReference type="GO" id="GO:0051301">
    <property type="term" value="P:cell division"/>
    <property type="evidence" value="ECO:0007669"/>
    <property type="project" value="UniProtKB-KW"/>
</dbReference>
<dbReference type="InterPro" id="IPR010935">
    <property type="entry name" value="SMC_hinge"/>
</dbReference>
<dbReference type="Gene3D" id="1.20.1060.20">
    <property type="match status" value="1"/>
</dbReference>
<dbReference type="GO" id="GO:0005524">
    <property type="term" value="F:ATP binding"/>
    <property type="evidence" value="ECO:0007669"/>
    <property type="project" value="UniProtKB-KW"/>
</dbReference>
<keyword evidence="4" id="KW-0547">Nucleotide-binding</keyword>
<evidence type="ECO:0000256" key="5">
    <source>
        <dbReference type="ARBA" id="ARBA00022776"/>
    </source>
</evidence>
<dbReference type="Gene3D" id="3.40.50.300">
    <property type="entry name" value="P-loop containing nucleotide triphosphate hydrolases"/>
    <property type="match status" value="2"/>
</dbReference>
<dbReference type="InterPro" id="IPR024704">
    <property type="entry name" value="SMC"/>
</dbReference>
<dbReference type="eggNOG" id="KOG0996">
    <property type="taxonomic scope" value="Eukaryota"/>
</dbReference>
<dbReference type="OMA" id="CPALDNM"/>
<feature type="coiled-coil region" evidence="12">
    <location>
        <begin position="834"/>
        <end position="967"/>
    </location>
</feature>
<evidence type="ECO:0000256" key="8">
    <source>
        <dbReference type="ARBA" id="ARBA00023067"/>
    </source>
</evidence>
<dbReference type="GO" id="GO:0005634">
    <property type="term" value="C:nucleus"/>
    <property type="evidence" value="ECO:0007669"/>
    <property type="project" value="UniProtKB-SubCell"/>
</dbReference>
<keyword evidence="6" id="KW-0067">ATP-binding</keyword>
<feature type="domain" description="SMC hinge" evidence="14">
    <location>
        <begin position="583"/>
        <end position="699"/>
    </location>
</feature>
<dbReference type="FunFam" id="3.40.50.300:FF:000585">
    <property type="entry name" value="Structural maintenance of chromosomes 4"/>
    <property type="match status" value="1"/>
</dbReference>
<name>D6WIS4_TRICA</name>
<dbReference type="InterPro" id="IPR027417">
    <property type="entry name" value="P-loop_NTPase"/>
</dbReference>
<evidence type="ECO:0000256" key="2">
    <source>
        <dbReference type="ARBA" id="ARBA00006005"/>
    </source>
</evidence>
<evidence type="ECO:0000259" key="14">
    <source>
        <dbReference type="SMART" id="SM00968"/>
    </source>
</evidence>